<organism evidence="2 3">
    <name type="scientific">Photobacterium aphoticum</name>
    <dbReference type="NCBI Taxonomy" id="754436"/>
    <lineage>
        <taxon>Bacteria</taxon>
        <taxon>Pseudomonadati</taxon>
        <taxon>Pseudomonadota</taxon>
        <taxon>Gammaproteobacteria</taxon>
        <taxon>Vibrionales</taxon>
        <taxon>Vibrionaceae</taxon>
        <taxon>Photobacterium</taxon>
    </lineage>
</organism>
<dbReference type="PATRIC" id="fig|754436.4.peg.1175"/>
<proteinExistence type="predicted"/>
<name>A0A0J1GQ41_9GAMM</name>
<dbReference type="Proteomes" id="UP000036426">
    <property type="component" value="Unassembled WGS sequence"/>
</dbReference>
<dbReference type="EMBL" id="LDOV01000010">
    <property type="protein sequence ID" value="KLV01875.1"/>
    <property type="molecule type" value="Genomic_DNA"/>
</dbReference>
<reference evidence="2 3" key="1">
    <citation type="submission" date="2015-05" db="EMBL/GenBank/DDBJ databases">
        <title>Photobacterium galathea sp. nov.</title>
        <authorList>
            <person name="Machado H."/>
            <person name="Gram L."/>
        </authorList>
    </citation>
    <scope>NUCLEOTIDE SEQUENCE [LARGE SCALE GENOMIC DNA]</scope>
    <source>
        <strain evidence="2 3">DSM 25995</strain>
    </source>
</reference>
<gene>
    <name evidence="2" type="ORF">ABT58_05535</name>
</gene>
<keyword evidence="3" id="KW-1185">Reference proteome</keyword>
<dbReference type="RefSeq" id="WP_047873328.1">
    <property type="nucleotide sequence ID" value="NZ_BMYC01000001.1"/>
</dbReference>
<feature type="region of interest" description="Disordered" evidence="1">
    <location>
        <begin position="77"/>
        <end position="98"/>
    </location>
</feature>
<protein>
    <submittedName>
        <fullName evidence="2">Uncharacterized protein</fullName>
    </submittedName>
</protein>
<evidence type="ECO:0000313" key="3">
    <source>
        <dbReference type="Proteomes" id="UP000036426"/>
    </source>
</evidence>
<dbReference type="AlphaFoldDB" id="A0A0J1GQ41"/>
<accession>A0A0J1GQ41</accession>
<evidence type="ECO:0000313" key="2">
    <source>
        <dbReference type="EMBL" id="KLV01875.1"/>
    </source>
</evidence>
<evidence type="ECO:0000256" key="1">
    <source>
        <dbReference type="SAM" id="MobiDB-lite"/>
    </source>
</evidence>
<comment type="caution">
    <text evidence="2">The sequence shown here is derived from an EMBL/GenBank/DDBJ whole genome shotgun (WGS) entry which is preliminary data.</text>
</comment>
<sequence length="98" mass="11036">MTTKHVGDKQLMDEMLAELNVLEKTLQDSFVDVQSRWNGLRECYLGYGADEAESQYLQLAGWKSALEDSIDLLRNSHLRDDEQVSSSADNQAAEEVNA</sequence>